<accession>X6NN30</accession>
<evidence type="ECO:0000313" key="2">
    <source>
        <dbReference type="Proteomes" id="UP000023152"/>
    </source>
</evidence>
<organism evidence="1 2">
    <name type="scientific">Reticulomyxa filosa</name>
    <dbReference type="NCBI Taxonomy" id="46433"/>
    <lineage>
        <taxon>Eukaryota</taxon>
        <taxon>Sar</taxon>
        <taxon>Rhizaria</taxon>
        <taxon>Retaria</taxon>
        <taxon>Foraminifera</taxon>
        <taxon>Monothalamids</taxon>
        <taxon>Reticulomyxidae</taxon>
        <taxon>Reticulomyxa</taxon>
    </lineage>
</organism>
<proteinExistence type="predicted"/>
<comment type="caution">
    <text evidence="1">The sequence shown here is derived from an EMBL/GenBank/DDBJ whole genome shotgun (WGS) entry which is preliminary data.</text>
</comment>
<sequence length="159" mass="18099">MTKEQGTIVHSKSSGIFACSKVRIYSSQENSGKHSWQIHWTKGPKPTVGILSKEDVKLIASLKEMNIFGQWVRLAYYWDSNNNFYINENGKETVLRSGLEAVKCGDWFQVQLKGNIITVNKKGGTHFDFVVKENVYYVPFIYATGKDCLCVIKPLKARE</sequence>
<dbReference type="Proteomes" id="UP000023152">
    <property type="component" value="Unassembled WGS sequence"/>
</dbReference>
<reference evidence="1 2" key="1">
    <citation type="journal article" date="2013" name="Curr. Biol.">
        <title>The Genome of the Foraminiferan Reticulomyxa filosa.</title>
        <authorList>
            <person name="Glockner G."/>
            <person name="Hulsmann N."/>
            <person name="Schleicher M."/>
            <person name="Noegel A.A."/>
            <person name="Eichinger L."/>
            <person name="Gallinger C."/>
            <person name="Pawlowski J."/>
            <person name="Sierra R."/>
            <person name="Euteneuer U."/>
            <person name="Pillet L."/>
            <person name="Moustafa A."/>
            <person name="Platzer M."/>
            <person name="Groth M."/>
            <person name="Szafranski K."/>
            <person name="Schliwa M."/>
        </authorList>
    </citation>
    <scope>NUCLEOTIDE SEQUENCE [LARGE SCALE GENOMIC DNA]</scope>
</reference>
<evidence type="ECO:0000313" key="1">
    <source>
        <dbReference type="EMBL" id="ETO26802.1"/>
    </source>
</evidence>
<keyword evidence="2" id="KW-1185">Reference proteome</keyword>
<dbReference type="EMBL" id="ASPP01007629">
    <property type="protein sequence ID" value="ETO26802.1"/>
    <property type="molecule type" value="Genomic_DNA"/>
</dbReference>
<dbReference type="AlphaFoldDB" id="X6NN30"/>
<protein>
    <submittedName>
        <fullName evidence="1">Uncharacterized protein</fullName>
    </submittedName>
</protein>
<gene>
    <name evidence="1" type="ORF">RFI_10332</name>
</gene>
<name>X6NN30_RETFI</name>